<dbReference type="Proteomes" id="UP000289152">
    <property type="component" value="Unassembled WGS sequence"/>
</dbReference>
<comment type="subcellular location">
    <subcellularLocation>
        <location evidence="2 9">Nucleus</location>
    </subcellularLocation>
</comment>
<evidence type="ECO:0000256" key="4">
    <source>
        <dbReference type="ARBA" id="ARBA00014745"/>
    </source>
</evidence>
<organism evidence="12 13">
    <name type="scientific">Tremella mesenterica</name>
    <name type="common">Jelly fungus</name>
    <dbReference type="NCBI Taxonomy" id="5217"/>
    <lineage>
        <taxon>Eukaryota</taxon>
        <taxon>Fungi</taxon>
        <taxon>Dikarya</taxon>
        <taxon>Basidiomycota</taxon>
        <taxon>Agaricomycotina</taxon>
        <taxon>Tremellomycetes</taxon>
        <taxon>Tremellales</taxon>
        <taxon>Tremellaceae</taxon>
        <taxon>Tremella</taxon>
    </lineage>
</organism>
<evidence type="ECO:0000313" key="13">
    <source>
        <dbReference type="Proteomes" id="UP000289152"/>
    </source>
</evidence>
<dbReference type="EMBL" id="SDIL01000028">
    <property type="protein sequence ID" value="RXK39681.1"/>
    <property type="molecule type" value="Genomic_DNA"/>
</dbReference>
<evidence type="ECO:0000256" key="9">
    <source>
        <dbReference type="RuleBase" id="RU367148"/>
    </source>
</evidence>
<keyword evidence="5 9" id="KW-0507">mRNA processing</keyword>
<feature type="region of interest" description="Disordered" evidence="11">
    <location>
        <begin position="1"/>
        <end position="109"/>
    </location>
</feature>
<evidence type="ECO:0000313" key="12">
    <source>
        <dbReference type="EMBL" id="RXK39681.1"/>
    </source>
</evidence>
<gene>
    <name evidence="12" type="ORF">M231_03035</name>
</gene>
<dbReference type="InterPro" id="IPR013260">
    <property type="entry name" value="mRNA_splic_SYF2"/>
</dbReference>
<evidence type="ECO:0000256" key="2">
    <source>
        <dbReference type="ARBA" id="ARBA00004123"/>
    </source>
</evidence>
<evidence type="ECO:0000256" key="8">
    <source>
        <dbReference type="ARBA" id="ARBA00023242"/>
    </source>
</evidence>
<keyword evidence="7 9" id="KW-0508">mRNA splicing</keyword>
<keyword evidence="10" id="KW-0175">Coiled coil</keyword>
<proteinExistence type="inferred from homology"/>
<keyword evidence="8 9" id="KW-0539">Nucleus</keyword>
<feature type="compositionally biased region" description="Basic and acidic residues" evidence="11">
    <location>
        <begin position="71"/>
        <end position="81"/>
    </location>
</feature>
<reference evidence="12 13" key="1">
    <citation type="submission" date="2016-06" db="EMBL/GenBank/DDBJ databases">
        <title>Evolution of pathogenesis and genome organization in the Tremellales.</title>
        <authorList>
            <person name="Cuomo C."/>
            <person name="Litvintseva A."/>
            <person name="Heitman J."/>
            <person name="Chen Y."/>
            <person name="Sun S."/>
            <person name="Springer D."/>
            <person name="Dromer F."/>
            <person name="Young S."/>
            <person name="Zeng Q."/>
            <person name="Chapman S."/>
            <person name="Gujja S."/>
            <person name="Saif S."/>
            <person name="Birren B."/>
        </authorList>
    </citation>
    <scope>NUCLEOTIDE SEQUENCE [LARGE SCALE GENOMIC DNA]</scope>
    <source>
        <strain evidence="12 13">ATCC 28783</strain>
    </source>
</reference>
<dbReference type="GO" id="GO:0000398">
    <property type="term" value="P:mRNA splicing, via spliceosome"/>
    <property type="evidence" value="ECO:0007669"/>
    <property type="project" value="UniProtKB-UniRule"/>
</dbReference>
<comment type="caution">
    <text evidence="12">The sequence shown here is derived from an EMBL/GenBank/DDBJ whole genome shotgun (WGS) entry which is preliminary data.</text>
</comment>
<evidence type="ECO:0000256" key="6">
    <source>
        <dbReference type="ARBA" id="ARBA00022728"/>
    </source>
</evidence>
<evidence type="ECO:0000256" key="1">
    <source>
        <dbReference type="ARBA" id="ARBA00003777"/>
    </source>
</evidence>
<comment type="similarity">
    <text evidence="3 9">Belongs to the SYF2 family.</text>
</comment>
<evidence type="ECO:0000256" key="5">
    <source>
        <dbReference type="ARBA" id="ARBA00022664"/>
    </source>
</evidence>
<dbReference type="PANTHER" id="PTHR13264">
    <property type="entry name" value="GCIP-INTERACTING PROTEIN P29"/>
    <property type="match status" value="1"/>
</dbReference>
<keyword evidence="13" id="KW-1185">Reference proteome</keyword>
<dbReference type="Pfam" id="PF08231">
    <property type="entry name" value="SYF2"/>
    <property type="match status" value="1"/>
</dbReference>
<dbReference type="OrthoDB" id="199717at2759"/>
<feature type="coiled-coil region" evidence="10">
    <location>
        <begin position="145"/>
        <end position="174"/>
    </location>
</feature>
<accession>A0A4Q1BP73</accession>
<comment type="function">
    <text evidence="1 9">Involved in pre-mRNA splicing.</text>
</comment>
<dbReference type="VEuPathDB" id="FungiDB:TREMEDRAFT_34983"/>
<dbReference type="GO" id="GO:0000974">
    <property type="term" value="C:Prp19 complex"/>
    <property type="evidence" value="ECO:0007669"/>
    <property type="project" value="TreeGrafter"/>
</dbReference>
<dbReference type="GO" id="GO:0071014">
    <property type="term" value="C:post-mRNA release spliceosomal complex"/>
    <property type="evidence" value="ECO:0007669"/>
    <property type="project" value="TreeGrafter"/>
</dbReference>
<protein>
    <recommendedName>
        <fullName evidence="4 9">Pre-mRNA-splicing factor SYF2</fullName>
    </recommendedName>
</protein>
<evidence type="ECO:0000256" key="7">
    <source>
        <dbReference type="ARBA" id="ARBA00023187"/>
    </source>
</evidence>
<name>A0A4Q1BP73_TREME</name>
<evidence type="ECO:0000256" key="10">
    <source>
        <dbReference type="SAM" id="Coils"/>
    </source>
</evidence>
<feature type="compositionally biased region" description="Acidic residues" evidence="11">
    <location>
        <begin position="82"/>
        <end position="99"/>
    </location>
</feature>
<dbReference type="AlphaFoldDB" id="A0A4Q1BP73"/>
<keyword evidence="6 9" id="KW-0747">Spliceosome</keyword>
<dbReference type="PANTHER" id="PTHR13264:SF5">
    <property type="entry name" value="PRE-MRNA-SPLICING FACTOR SYF2"/>
    <property type="match status" value="1"/>
</dbReference>
<dbReference type="STRING" id="5217.A0A4Q1BP73"/>
<evidence type="ECO:0000256" key="3">
    <source>
        <dbReference type="ARBA" id="ARBA00010028"/>
    </source>
</evidence>
<dbReference type="FunCoup" id="A0A4Q1BP73">
    <property type="interactions" value="346"/>
</dbReference>
<comment type="subunit">
    <text evidence="9">May be part of a spliceosome complex.</text>
</comment>
<sequence>MPPRKPRQVKSTAPSPSPGPVRSLRAQRGGSKLSESTTVGVVEEENVQVTDEGSSEKEQDDGQQQQDAEEDRNQEIEGERQIDEEDEDAREDGETEGTEETGKVTMADRMQKLKELRARMNASTVANRKDLIADHQKAKVTAKELARLEKQRKLAQTLRLKADAEETGEDLERKKAWEWSIEQNERWEAKMADQAVRADGRFHNAEDEAHKQYNRNVRVTKPDLVAYERAKEAALGLAPGTLVPANATSASLVAAGPSKAKGLSAAEDLYRGMDTLAYGDSKPSEDAVDRVVGKINKDLDKGKRKKKEEEDETVTYINQRNKVFNKKVARYFDKYTKEIRASFERGTAL</sequence>
<dbReference type="GO" id="GO:0071013">
    <property type="term" value="C:catalytic step 2 spliceosome"/>
    <property type="evidence" value="ECO:0007669"/>
    <property type="project" value="TreeGrafter"/>
</dbReference>
<evidence type="ECO:0000256" key="11">
    <source>
        <dbReference type="SAM" id="MobiDB-lite"/>
    </source>
</evidence>
<dbReference type="InParanoid" id="A0A4Q1BP73"/>